<dbReference type="AlphaFoldDB" id="A0AAE1FFH8"/>
<organism evidence="1 2">
    <name type="scientific">Petrolisthes cinctipes</name>
    <name type="common">Flat porcelain crab</name>
    <dbReference type="NCBI Taxonomy" id="88211"/>
    <lineage>
        <taxon>Eukaryota</taxon>
        <taxon>Metazoa</taxon>
        <taxon>Ecdysozoa</taxon>
        <taxon>Arthropoda</taxon>
        <taxon>Crustacea</taxon>
        <taxon>Multicrustacea</taxon>
        <taxon>Malacostraca</taxon>
        <taxon>Eumalacostraca</taxon>
        <taxon>Eucarida</taxon>
        <taxon>Decapoda</taxon>
        <taxon>Pleocyemata</taxon>
        <taxon>Anomura</taxon>
        <taxon>Galatheoidea</taxon>
        <taxon>Porcellanidae</taxon>
        <taxon>Petrolisthes</taxon>
    </lineage>
</organism>
<accession>A0AAE1FFH8</accession>
<proteinExistence type="predicted"/>
<sequence length="115" mass="12583">MNQHLVARDFEELLTMYGLSNHATFPTHTSGSSLDPVITDLPDGIISCRPLGMVGSSDHSAVLTTINTTADNDEATARRRYGSEMRFLTPDSFPDPPPLYPLILPDPILNPLAVY</sequence>
<evidence type="ECO:0000313" key="1">
    <source>
        <dbReference type="EMBL" id="KAK3872494.1"/>
    </source>
</evidence>
<comment type="caution">
    <text evidence="1">The sequence shown here is derived from an EMBL/GenBank/DDBJ whole genome shotgun (WGS) entry which is preliminary data.</text>
</comment>
<keyword evidence="2" id="KW-1185">Reference proteome</keyword>
<dbReference type="Proteomes" id="UP001286313">
    <property type="component" value="Unassembled WGS sequence"/>
</dbReference>
<name>A0AAE1FFH8_PETCI</name>
<gene>
    <name evidence="1" type="ORF">Pcinc_022431</name>
</gene>
<protein>
    <submittedName>
        <fullName evidence="1">Uncharacterized protein</fullName>
    </submittedName>
</protein>
<evidence type="ECO:0000313" key="2">
    <source>
        <dbReference type="Proteomes" id="UP001286313"/>
    </source>
</evidence>
<dbReference type="EMBL" id="JAWQEG010002365">
    <property type="protein sequence ID" value="KAK3872494.1"/>
    <property type="molecule type" value="Genomic_DNA"/>
</dbReference>
<reference evidence="1" key="1">
    <citation type="submission" date="2023-10" db="EMBL/GenBank/DDBJ databases">
        <title>Genome assemblies of two species of porcelain crab, Petrolisthes cinctipes and Petrolisthes manimaculis (Anomura: Porcellanidae).</title>
        <authorList>
            <person name="Angst P."/>
        </authorList>
    </citation>
    <scope>NUCLEOTIDE SEQUENCE</scope>
    <source>
        <strain evidence="1">PB745_01</strain>
        <tissue evidence="1">Gill</tissue>
    </source>
</reference>